<dbReference type="EMBL" id="GBRH01253286">
    <property type="protein sequence ID" value="JAD44609.1"/>
    <property type="molecule type" value="Transcribed_RNA"/>
</dbReference>
<organism evidence="1">
    <name type="scientific">Arundo donax</name>
    <name type="common">Giant reed</name>
    <name type="synonym">Donax arundinaceus</name>
    <dbReference type="NCBI Taxonomy" id="35708"/>
    <lineage>
        <taxon>Eukaryota</taxon>
        <taxon>Viridiplantae</taxon>
        <taxon>Streptophyta</taxon>
        <taxon>Embryophyta</taxon>
        <taxon>Tracheophyta</taxon>
        <taxon>Spermatophyta</taxon>
        <taxon>Magnoliopsida</taxon>
        <taxon>Liliopsida</taxon>
        <taxon>Poales</taxon>
        <taxon>Poaceae</taxon>
        <taxon>PACMAD clade</taxon>
        <taxon>Arundinoideae</taxon>
        <taxon>Arundineae</taxon>
        <taxon>Arundo</taxon>
    </lineage>
</organism>
<dbReference type="AlphaFoldDB" id="A0A0A8ZZ27"/>
<proteinExistence type="predicted"/>
<protein>
    <submittedName>
        <fullName evidence="1">Uncharacterized protein</fullName>
    </submittedName>
</protein>
<sequence>MGKTALSWAFLHPPLICHYPSPAQKWPPLALRSTKACSRMRTDCSAASQQTLAYLKP</sequence>
<name>A0A0A8ZZ27_ARUDO</name>
<reference evidence="1" key="2">
    <citation type="journal article" date="2015" name="Data Brief">
        <title>Shoot transcriptome of the giant reed, Arundo donax.</title>
        <authorList>
            <person name="Barrero R.A."/>
            <person name="Guerrero F.D."/>
            <person name="Moolhuijzen P."/>
            <person name="Goolsby J.A."/>
            <person name="Tidwell J."/>
            <person name="Bellgard S.E."/>
            <person name="Bellgard M.I."/>
        </authorList>
    </citation>
    <scope>NUCLEOTIDE SEQUENCE</scope>
    <source>
        <tissue evidence="1">Shoot tissue taken approximately 20 cm above the soil surface</tissue>
    </source>
</reference>
<accession>A0A0A8ZZ27</accession>
<evidence type="ECO:0000313" key="1">
    <source>
        <dbReference type="EMBL" id="JAD44609.1"/>
    </source>
</evidence>
<reference evidence="1" key="1">
    <citation type="submission" date="2014-09" db="EMBL/GenBank/DDBJ databases">
        <authorList>
            <person name="Magalhaes I.L.F."/>
            <person name="Oliveira U."/>
            <person name="Santos F.R."/>
            <person name="Vidigal T.H.D.A."/>
            <person name="Brescovit A.D."/>
            <person name="Santos A.J."/>
        </authorList>
    </citation>
    <scope>NUCLEOTIDE SEQUENCE</scope>
    <source>
        <tissue evidence="1">Shoot tissue taken approximately 20 cm above the soil surface</tissue>
    </source>
</reference>